<evidence type="ECO:0000259" key="1">
    <source>
        <dbReference type="Pfam" id="PF20409"/>
    </source>
</evidence>
<dbReference type="SUPFAM" id="SSF54427">
    <property type="entry name" value="NTF2-like"/>
    <property type="match status" value="1"/>
</dbReference>
<dbReference type="KEGG" id="chk:D4L85_17160"/>
<gene>
    <name evidence="2" type="ORF">D4L85_17160</name>
</gene>
<reference evidence="3" key="1">
    <citation type="submission" date="2018-09" db="EMBL/GenBank/DDBJ databases">
        <title>Chryseolinea sp. KIS68-18 isolated from soil.</title>
        <authorList>
            <person name="Weon H.-Y."/>
            <person name="Kwon S.-W."/>
            <person name="Lee S.A."/>
        </authorList>
    </citation>
    <scope>NUCLEOTIDE SEQUENCE [LARGE SCALE GENOMIC DNA]</scope>
    <source>
        <strain evidence="3">KIS68-18</strain>
    </source>
</reference>
<sequence>MTTQEVADRFFELAQEGKFDVIQDELYDESVKSVEPATSTWQNVEGLGQVKEKAQQWQSIVEEMHGGYTNKPQVAGNFFSCVMGMDVTVKGQPRMKMDEIAVYEVRDGKIVLEQFFF</sequence>
<name>A0A385SQE7_9BACT</name>
<proteinExistence type="predicted"/>
<evidence type="ECO:0000313" key="3">
    <source>
        <dbReference type="Proteomes" id="UP000266183"/>
    </source>
</evidence>
<keyword evidence="3" id="KW-1185">Reference proteome</keyword>
<protein>
    <submittedName>
        <fullName evidence="2">Nuclear transport factor 2 family protein</fullName>
    </submittedName>
</protein>
<evidence type="ECO:0000313" key="2">
    <source>
        <dbReference type="EMBL" id="AYB32195.1"/>
    </source>
</evidence>
<dbReference type="InterPro" id="IPR032710">
    <property type="entry name" value="NTF2-like_dom_sf"/>
</dbReference>
<dbReference type="Proteomes" id="UP000266183">
    <property type="component" value="Chromosome"/>
</dbReference>
<dbReference type="Gene3D" id="3.10.450.50">
    <property type="match status" value="1"/>
</dbReference>
<dbReference type="EMBL" id="CP032382">
    <property type="protein sequence ID" value="AYB32195.1"/>
    <property type="molecule type" value="Genomic_DNA"/>
</dbReference>
<accession>A0A385SQE7</accession>
<organism evidence="2 3">
    <name type="scientific">Chryseolinea soli</name>
    <dbReference type="NCBI Taxonomy" id="2321403"/>
    <lineage>
        <taxon>Bacteria</taxon>
        <taxon>Pseudomonadati</taxon>
        <taxon>Bacteroidota</taxon>
        <taxon>Cytophagia</taxon>
        <taxon>Cytophagales</taxon>
        <taxon>Fulvivirgaceae</taxon>
        <taxon>Chryseolinea</taxon>
    </lineage>
</organism>
<feature type="domain" description="SnoaL-like" evidence="1">
    <location>
        <begin position="1"/>
        <end position="117"/>
    </location>
</feature>
<dbReference type="InterPro" id="IPR046860">
    <property type="entry name" value="SnoaL_5"/>
</dbReference>
<dbReference type="Pfam" id="PF20409">
    <property type="entry name" value="SnoaL_5"/>
    <property type="match status" value="1"/>
</dbReference>
<dbReference type="AlphaFoldDB" id="A0A385SQE7"/>